<dbReference type="EC" id="1.-.-.-" evidence="4"/>
<sequence>MKILGFAASNNSQSINKQLVTYSTQLVEAEVEILDLNEYEMPIYSADREIASGVPELAQAFFDKITNADAIVVSFAEYNGSYTSAFKNIFDWVSRIEQKLYQGKPMVLLSTSPGPGGAQSVLAGAVASSPFFAGDVKASLSVPSFFDNFDVKAGKISHPALQQQLQDAMNTLTV</sequence>
<comment type="cofactor">
    <cofactor evidence="1">
        <name>FMN</name>
        <dbReference type="ChEBI" id="CHEBI:58210"/>
    </cofactor>
</comment>
<dbReference type="Pfam" id="PF03358">
    <property type="entry name" value="FMN_red"/>
    <property type="match status" value="1"/>
</dbReference>
<keyword evidence="4" id="KW-0560">Oxidoreductase</keyword>
<dbReference type="InterPro" id="IPR005025">
    <property type="entry name" value="FMN_Rdtase-like_dom"/>
</dbReference>
<gene>
    <name evidence="4" type="ORF">V6256_06360</name>
</gene>
<dbReference type="PANTHER" id="PTHR30543">
    <property type="entry name" value="CHROMATE REDUCTASE"/>
    <property type="match status" value="1"/>
</dbReference>
<evidence type="ECO:0000256" key="1">
    <source>
        <dbReference type="ARBA" id="ARBA00001917"/>
    </source>
</evidence>
<protein>
    <submittedName>
        <fullName evidence="4">NAD(P)H-dependent oxidoreductase</fullName>
        <ecNumber evidence="4">1.-.-.-</ecNumber>
    </submittedName>
</protein>
<dbReference type="RefSeq" id="WP_341597240.1">
    <property type="nucleotide sequence ID" value="NZ_JBAKAZ010000017.1"/>
</dbReference>
<keyword evidence="2" id="KW-0288">FMN</keyword>
<comment type="caution">
    <text evidence="4">The sequence shown here is derived from an EMBL/GenBank/DDBJ whole genome shotgun (WGS) entry which is preliminary data.</text>
</comment>
<keyword evidence="5" id="KW-1185">Reference proteome</keyword>
<feature type="domain" description="NADPH-dependent FMN reductase-like" evidence="3">
    <location>
        <begin position="1"/>
        <end position="122"/>
    </location>
</feature>
<dbReference type="GO" id="GO:0016491">
    <property type="term" value="F:oxidoreductase activity"/>
    <property type="evidence" value="ECO:0007669"/>
    <property type="project" value="UniProtKB-KW"/>
</dbReference>
<dbReference type="InterPro" id="IPR050712">
    <property type="entry name" value="NAD(P)H-dep_reductase"/>
</dbReference>
<proteinExistence type="predicted"/>
<dbReference type="Proteomes" id="UP001369082">
    <property type="component" value="Unassembled WGS sequence"/>
</dbReference>
<reference evidence="4 5" key="1">
    <citation type="submission" date="2024-02" db="EMBL/GenBank/DDBJ databases">
        <title>Bacteria isolated from the canopy kelp, Nereocystis luetkeana.</title>
        <authorList>
            <person name="Pfister C.A."/>
            <person name="Younker I.T."/>
            <person name="Light S.H."/>
        </authorList>
    </citation>
    <scope>NUCLEOTIDE SEQUENCE [LARGE SCALE GENOMIC DNA]</scope>
    <source>
        <strain evidence="4 5">TI.1.05</strain>
    </source>
</reference>
<dbReference type="Gene3D" id="3.40.50.360">
    <property type="match status" value="1"/>
</dbReference>
<accession>A0ABU9GPK5</accession>
<dbReference type="InterPro" id="IPR029039">
    <property type="entry name" value="Flavoprotein-like_sf"/>
</dbReference>
<keyword evidence="2" id="KW-0285">Flavoprotein</keyword>
<evidence type="ECO:0000313" key="4">
    <source>
        <dbReference type="EMBL" id="MEL0629227.1"/>
    </source>
</evidence>
<dbReference type="EMBL" id="JBAKAZ010000017">
    <property type="protein sequence ID" value="MEL0629227.1"/>
    <property type="molecule type" value="Genomic_DNA"/>
</dbReference>
<evidence type="ECO:0000259" key="3">
    <source>
        <dbReference type="Pfam" id="PF03358"/>
    </source>
</evidence>
<organism evidence="4 5">
    <name type="scientific">Psychromonas aquatilis</name>
    <dbReference type="NCBI Taxonomy" id="2005072"/>
    <lineage>
        <taxon>Bacteria</taxon>
        <taxon>Pseudomonadati</taxon>
        <taxon>Pseudomonadota</taxon>
        <taxon>Gammaproteobacteria</taxon>
        <taxon>Alteromonadales</taxon>
        <taxon>Psychromonadaceae</taxon>
        <taxon>Psychromonas</taxon>
    </lineage>
</organism>
<evidence type="ECO:0000256" key="2">
    <source>
        <dbReference type="ARBA" id="ARBA00022643"/>
    </source>
</evidence>
<evidence type="ECO:0000313" key="5">
    <source>
        <dbReference type="Proteomes" id="UP001369082"/>
    </source>
</evidence>
<name>A0ABU9GPK5_9GAMM</name>
<dbReference type="SUPFAM" id="SSF52218">
    <property type="entry name" value="Flavoproteins"/>
    <property type="match status" value="1"/>
</dbReference>
<dbReference type="PANTHER" id="PTHR30543:SF21">
    <property type="entry name" value="NAD(P)H-DEPENDENT FMN REDUCTASE LOT6"/>
    <property type="match status" value="1"/>
</dbReference>